<evidence type="ECO:0000313" key="1">
    <source>
        <dbReference type="EMBL" id="MBV7270736.1"/>
    </source>
</evidence>
<dbReference type="Gene3D" id="2.180.10.10">
    <property type="entry name" value="RHS repeat-associated core"/>
    <property type="match status" value="1"/>
</dbReference>
<accession>A0A9X1FBC6</accession>
<evidence type="ECO:0008006" key="3">
    <source>
        <dbReference type="Google" id="ProtNLM"/>
    </source>
</evidence>
<organism evidence="1 2">
    <name type="scientific">Winogradskyella luteola</name>
    <dbReference type="NCBI Taxonomy" id="2828330"/>
    <lineage>
        <taxon>Bacteria</taxon>
        <taxon>Pseudomonadati</taxon>
        <taxon>Bacteroidota</taxon>
        <taxon>Flavobacteriia</taxon>
        <taxon>Flavobacteriales</taxon>
        <taxon>Flavobacteriaceae</taxon>
        <taxon>Winogradskyella</taxon>
    </lineage>
</organism>
<sequence>DWITTVTYYDKKSRPVYVYSKNAYLDTEDRVKSQLTFDGRVTETTSSKERSGTTLDFIDLYTYDHANRVLEHRNKFAHAPLYEVIASNSYDDLGQLTNKGVGGKQNATDRLQDVDYNYNVRGWLRAINDISDLDKDLFAFGINYNTQDHGGTELYNGNIAETEWKTANDNVLRWYRYSYDALNRIINGTSSVSSH</sequence>
<reference evidence="1" key="1">
    <citation type="submission" date="2021-04" db="EMBL/GenBank/DDBJ databases">
        <authorList>
            <person name="Pira H."/>
            <person name="Risdian C."/>
            <person name="Wink J."/>
        </authorList>
    </citation>
    <scope>NUCLEOTIDE SEQUENCE</scope>
    <source>
        <strain evidence="1">WHY3</strain>
    </source>
</reference>
<protein>
    <recommendedName>
        <fullName evidence="3">RHS repeat-associated core domain-containing protein</fullName>
    </recommendedName>
</protein>
<feature type="non-terminal residue" evidence="1">
    <location>
        <position position="1"/>
    </location>
</feature>
<keyword evidence="2" id="KW-1185">Reference proteome</keyword>
<comment type="caution">
    <text evidence="1">The sequence shown here is derived from an EMBL/GenBank/DDBJ whole genome shotgun (WGS) entry which is preliminary data.</text>
</comment>
<evidence type="ECO:0000313" key="2">
    <source>
        <dbReference type="Proteomes" id="UP001138894"/>
    </source>
</evidence>
<name>A0A9X1FBC6_9FLAO</name>
<proteinExistence type="predicted"/>
<dbReference type="EMBL" id="JAGSPD010000031">
    <property type="protein sequence ID" value="MBV7270736.1"/>
    <property type="molecule type" value="Genomic_DNA"/>
</dbReference>
<dbReference type="Proteomes" id="UP001138894">
    <property type="component" value="Unassembled WGS sequence"/>
</dbReference>
<gene>
    <name evidence="1" type="ORF">KCG49_16250</name>
</gene>
<dbReference type="AlphaFoldDB" id="A0A9X1FBC6"/>